<evidence type="ECO:0000256" key="1">
    <source>
        <dbReference type="SAM" id="MobiDB-lite"/>
    </source>
</evidence>
<keyword evidence="3" id="KW-1185">Reference proteome</keyword>
<dbReference type="AlphaFoldDB" id="A0A1A9UJV1"/>
<dbReference type="EnsemblMetazoa" id="GAUT007182-RA">
    <property type="protein sequence ID" value="GAUT007182-PA"/>
    <property type="gene ID" value="GAUT007182"/>
</dbReference>
<dbReference type="VEuPathDB" id="VectorBase:GAUT007182"/>
<reference evidence="2" key="1">
    <citation type="submission" date="2020-05" db="UniProtKB">
        <authorList>
            <consortium name="EnsemblMetazoa"/>
        </authorList>
    </citation>
    <scope>IDENTIFICATION</scope>
    <source>
        <strain evidence="2">TTRI</strain>
    </source>
</reference>
<protein>
    <submittedName>
        <fullName evidence="2">Uncharacterized protein</fullName>
    </submittedName>
</protein>
<feature type="region of interest" description="Disordered" evidence="1">
    <location>
        <begin position="143"/>
        <end position="183"/>
    </location>
</feature>
<evidence type="ECO:0000313" key="2">
    <source>
        <dbReference type="EnsemblMetazoa" id="GAUT007182-PA"/>
    </source>
</evidence>
<evidence type="ECO:0000313" key="3">
    <source>
        <dbReference type="Proteomes" id="UP000078200"/>
    </source>
</evidence>
<feature type="compositionally biased region" description="Acidic residues" evidence="1">
    <location>
        <begin position="172"/>
        <end position="183"/>
    </location>
</feature>
<sequence>MSRKRALLDAEISGSATDIYGNYEYYRPGCYSIPQVVRRATPYTCTYLQQWYPYCTAATYVVDDYGRVYYMSDFEHQLQVPCPPLPLQTEIAYHYYKIDDNVDNRIVTVEEEDDDAVSPRKRERYDDPDDIEAGEEIANALITPRTINQTSDNNHGRTERGNPNIYRVEEGYIVEEPAENDEK</sequence>
<accession>A0A1A9UJV1</accession>
<name>A0A1A9UJV1_GLOAU</name>
<dbReference type="Proteomes" id="UP000078200">
    <property type="component" value="Unassembled WGS sequence"/>
</dbReference>
<organism evidence="2 3">
    <name type="scientific">Glossina austeni</name>
    <name type="common">Savannah tsetse fly</name>
    <dbReference type="NCBI Taxonomy" id="7395"/>
    <lineage>
        <taxon>Eukaryota</taxon>
        <taxon>Metazoa</taxon>
        <taxon>Ecdysozoa</taxon>
        <taxon>Arthropoda</taxon>
        <taxon>Hexapoda</taxon>
        <taxon>Insecta</taxon>
        <taxon>Pterygota</taxon>
        <taxon>Neoptera</taxon>
        <taxon>Endopterygota</taxon>
        <taxon>Diptera</taxon>
        <taxon>Brachycera</taxon>
        <taxon>Muscomorpha</taxon>
        <taxon>Hippoboscoidea</taxon>
        <taxon>Glossinidae</taxon>
        <taxon>Glossina</taxon>
    </lineage>
</organism>
<proteinExistence type="predicted"/>